<dbReference type="KEGG" id="mhi:Mhar_0611"/>
<feature type="region of interest" description="Disordered" evidence="1">
    <location>
        <begin position="130"/>
        <end position="155"/>
    </location>
</feature>
<sequence>MPKRVLSPRELLESVHAATSAPFESIYPSDRCYLALSLSEVWELVQSFGPGSVNGDRGETDHQARRLWYAFKEMESRSACGMVRLKSPQPRDVVGVVTFDELFADPGPKDPAGLDDCVISDDLAEYAEEGFSSRTGPSTGNEAGGCRKDGDPLHSGIEMTLIDPQTKDVFKRSQGGTFGPGQWRVSEIRAIAVWF</sequence>
<name>G7WNL3_METH6</name>
<dbReference type="RefSeq" id="WP_014586174.1">
    <property type="nucleotide sequence ID" value="NC_017527.1"/>
</dbReference>
<proteinExistence type="predicted"/>
<dbReference type="EMBL" id="CP003117">
    <property type="protein sequence ID" value="AET63989.1"/>
    <property type="molecule type" value="Genomic_DNA"/>
</dbReference>
<gene>
    <name evidence="2" type="ordered locus">Mhar_0611</name>
</gene>
<dbReference type="OrthoDB" id="383719at2157"/>
<protein>
    <submittedName>
        <fullName evidence="2">Uncharacterized protein</fullName>
    </submittedName>
</protein>
<evidence type="ECO:0000256" key="1">
    <source>
        <dbReference type="SAM" id="MobiDB-lite"/>
    </source>
</evidence>
<keyword evidence="3" id="KW-1185">Reference proteome</keyword>
<accession>G7WNL3</accession>
<evidence type="ECO:0000313" key="2">
    <source>
        <dbReference type="EMBL" id="AET63989.1"/>
    </source>
</evidence>
<dbReference type="GeneID" id="12509780"/>
<evidence type="ECO:0000313" key="3">
    <source>
        <dbReference type="Proteomes" id="UP000005877"/>
    </source>
</evidence>
<reference evidence="2 3" key="1">
    <citation type="journal article" date="2012" name="PLoS ONE">
        <title>The genome characteristics and predicted function of methyl-group oxidation pathway in the obligate aceticlastic methanogens, Methanosaeta spp.</title>
        <authorList>
            <person name="Zhu J."/>
            <person name="Zheng H."/>
            <person name="Ai G."/>
            <person name="Zhang G."/>
            <person name="Liu D."/>
            <person name="Liu X."/>
            <person name="Dong X."/>
        </authorList>
    </citation>
    <scope>NUCLEOTIDE SEQUENCE [LARGE SCALE GENOMIC DNA]</scope>
    <source>
        <strain evidence="2 3">6Ac</strain>
    </source>
</reference>
<dbReference type="PATRIC" id="fig|1110509.7.peg.674"/>
<dbReference type="HOGENOM" id="CLU_1458222_0_0_2"/>
<dbReference type="AlphaFoldDB" id="G7WNL3"/>
<dbReference type="STRING" id="1110509.Mhar_0611"/>
<dbReference type="Proteomes" id="UP000005877">
    <property type="component" value="Chromosome"/>
</dbReference>
<feature type="compositionally biased region" description="Polar residues" evidence="1">
    <location>
        <begin position="132"/>
        <end position="141"/>
    </location>
</feature>
<organism evidence="2 3">
    <name type="scientific">Methanothrix harundinacea (strain 6Ac)</name>
    <name type="common">Methanosaeta harundinacea</name>
    <dbReference type="NCBI Taxonomy" id="1110509"/>
    <lineage>
        <taxon>Archaea</taxon>
        <taxon>Methanobacteriati</taxon>
        <taxon>Methanobacteriota</taxon>
        <taxon>Stenosarchaea group</taxon>
        <taxon>Methanomicrobia</taxon>
        <taxon>Methanotrichales</taxon>
        <taxon>Methanotrichaceae</taxon>
        <taxon>Methanothrix</taxon>
    </lineage>
</organism>